<dbReference type="EMBL" id="JBHSAC010000054">
    <property type="protein sequence ID" value="MFC3932421.1"/>
    <property type="molecule type" value="Genomic_DNA"/>
</dbReference>
<evidence type="ECO:0000313" key="2">
    <source>
        <dbReference type="Proteomes" id="UP001595901"/>
    </source>
</evidence>
<proteinExistence type="predicted"/>
<organism evidence="1 2">
    <name type="scientific">Streptococcus dentapri</name>
    <dbReference type="NCBI Taxonomy" id="573564"/>
    <lineage>
        <taxon>Bacteria</taxon>
        <taxon>Bacillati</taxon>
        <taxon>Bacillota</taxon>
        <taxon>Bacilli</taxon>
        <taxon>Lactobacillales</taxon>
        <taxon>Streptococcaceae</taxon>
        <taxon>Streptococcus</taxon>
    </lineage>
</organism>
<dbReference type="Proteomes" id="UP001595901">
    <property type="component" value="Unassembled WGS sequence"/>
</dbReference>
<sequence length="42" mass="4750">MDLKPEVKQALIDMNFVKQFEKLSEDYAADVIPPKGLGLFPL</sequence>
<protein>
    <submittedName>
        <fullName evidence="1">Uncharacterized protein</fullName>
    </submittedName>
</protein>
<reference evidence="2" key="1">
    <citation type="journal article" date="2019" name="Int. J. Syst. Evol. Microbiol.">
        <title>The Global Catalogue of Microorganisms (GCM) 10K type strain sequencing project: providing services to taxonomists for standard genome sequencing and annotation.</title>
        <authorList>
            <consortium name="The Broad Institute Genomics Platform"/>
            <consortium name="The Broad Institute Genome Sequencing Center for Infectious Disease"/>
            <person name="Wu L."/>
            <person name="Ma J."/>
        </authorList>
    </citation>
    <scope>NUCLEOTIDE SEQUENCE [LARGE SCALE GENOMIC DNA]</scope>
    <source>
        <strain evidence="2">CCUG 58728</strain>
    </source>
</reference>
<comment type="caution">
    <text evidence="1">The sequence shown here is derived from an EMBL/GenBank/DDBJ whole genome shotgun (WGS) entry which is preliminary data.</text>
</comment>
<keyword evidence="2" id="KW-1185">Reference proteome</keyword>
<dbReference type="RefSeq" id="WP_380431834.1">
    <property type="nucleotide sequence ID" value="NZ_JBHSAC010000054.1"/>
</dbReference>
<name>A0ABV8D2A9_9STRE</name>
<evidence type="ECO:0000313" key="1">
    <source>
        <dbReference type="EMBL" id="MFC3932421.1"/>
    </source>
</evidence>
<gene>
    <name evidence="1" type="ORF">ACFOSE_06530</name>
</gene>
<accession>A0ABV8D2A9</accession>